<evidence type="ECO:0008006" key="3">
    <source>
        <dbReference type="Google" id="ProtNLM"/>
    </source>
</evidence>
<name>A0A9D1QTI0_9LACO</name>
<comment type="caution">
    <text evidence="1">The sequence shown here is derived from an EMBL/GenBank/DDBJ whole genome shotgun (WGS) entry which is preliminary data.</text>
</comment>
<reference evidence="1" key="1">
    <citation type="journal article" date="2021" name="PeerJ">
        <title>Extensive microbial diversity within the chicken gut microbiome revealed by metagenomics and culture.</title>
        <authorList>
            <person name="Gilroy R."/>
            <person name="Ravi A."/>
            <person name="Getino M."/>
            <person name="Pursley I."/>
            <person name="Horton D.L."/>
            <person name="Alikhan N.F."/>
            <person name="Baker D."/>
            <person name="Gharbi K."/>
            <person name="Hall N."/>
            <person name="Watson M."/>
            <person name="Adriaenssens E.M."/>
            <person name="Foster-Nyarko E."/>
            <person name="Jarju S."/>
            <person name="Secka A."/>
            <person name="Antonio M."/>
            <person name="Oren A."/>
            <person name="Chaudhuri R.R."/>
            <person name="La Ragione R."/>
            <person name="Hildebrand F."/>
            <person name="Pallen M.J."/>
        </authorList>
    </citation>
    <scope>NUCLEOTIDE SEQUENCE</scope>
    <source>
        <strain evidence="1">CHK173-259</strain>
    </source>
</reference>
<reference evidence="1" key="2">
    <citation type="submission" date="2021-04" db="EMBL/GenBank/DDBJ databases">
        <authorList>
            <person name="Gilroy R."/>
        </authorList>
    </citation>
    <scope>NUCLEOTIDE SEQUENCE</scope>
    <source>
        <strain evidence="1">CHK173-259</strain>
    </source>
</reference>
<dbReference type="EMBL" id="DXGJ01000062">
    <property type="protein sequence ID" value="HIW72518.1"/>
    <property type="molecule type" value="Genomic_DNA"/>
</dbReference>
<dbReference type="AlphaFoldDB" id="A0A9D1QTI0"/>
<sequence>MKRTIFKMQHWILIILIIVILDICNVSATATATTNFTSDPPSVKTRGIIGWITSEFTSLVKNISSQFPHLNPSQTKDIAQQIKNASSNSSKITEILNNAQVAEAKAAKTESPSGKLNFSRDTRPPDFSFPDIKITGITQQVQLNLSDNKIDVDSTPKKNWILQAQLSNFKDTNNHLLDATLALMDKSSTTLATLTTDGKAVPLMTSQSYKKGGIYIPKAVLNIEPITYSGTYSAIITYRLINGVG</sequence>
<dbReference type="Proteomes" id="UP000886822">
    <property type="component" value="Unassembled WGS sequence"/>
</dbReference>
<organism evidence="1 2">
    <name type="scientific">Candidatus Levilactobacillus faecigallinarum</name>
    <dbReference type="NCBI Taxonomy" id="2838638"/>
    <lineage>
        <taxon>Bacteria</taxon>
        <taxon>Bacillati</taxon>
        <taxon>Bacillota</taxon>
        <taxon>Bacilli</taxon>
        <taxon>Lactobacillales</taxon>
        <taxon>Lactobacillaceae</taxon>
        <taxon>Levilactobacillus</taxon>
    </lineage>
</organism>
<evidence type="ECO:0000313" key="2">
    <source>
        <dbReference type="Proteomes" id="UP000886822"/>
    </source>
</evidence>
<accession>A0A9D1QTI0</accession>
<gene>
    <name evidence="1" type="ORF">H9875_07830</name>
</gene>
<protein>
    <recommendedName>
        <fullName evidence="3">WxL domain-containing protein</fullName>
    </recommendedName>
</protein>
<evidence type="ECO:0000313" key="1">
    <source>
        <dbReference type="EMBL" id="HIW72518.1"/>
    </source>
</evidence>
<proteinExistence type="predicted"/>